<dbReference type="CDD" id="cd17569">
    <property type="entry name" value="REC_HupR-like"/>
    <property type="match status" value="1"/>
</dbReference>
<dbReference type="EMBL" id="QLNI01000009">
    <property type="protein sequence ID" value="RAM02967.1"/>
    <property type="molecule type" value="Genomic_DNA"/>
</dbReference>
<dbReference type="InterPro" id="IPR011006">
    <property type="entry name" value="CheY-like_superfamily"/>
</dbReference>
<accession>A0A328FIZ4</accession>
<protein>
    <submittedName>
        <fullName evidence="4">Response regulator</fullName>
    </submittedName>
</protein>
<dbReference type="EMBL" id="CP036313">
    <property type="protein sequence ID" value="QBH11756.1"/>
    <property type="molecule type" value="Genomic_DNA"/>
</dbReference>
<dbReference type="SUPFAM" id="SSF52172">
    <property type="entry name" value="CheY-like"/>
    <property type="match status" value="1"/>
</dbReference>
<dbReference type="PANTHER" id="PTHR44591">
    <property type="entry name" value="STRESS RESPONSE REGULATOR PROTEIN 1"/>
    <property type="match status" value="1"/>
</dbReference>
<dbReference type="OrthoDB" id="9802066at2"/>
<dbReference type="Proteomes" id="UP000248798">
    <property type="component" value="Unassembled WGS sequence"/>
</dbReference>
<feature type="modified residue" description="4-aspartylphosphate" evidence="2">
    <location>
        <position position="59"/>
    </location>
</feature>
<evidence type="ECO:0000313" key="6">
    <source>
        <dbReference type="Proteomes" id="UP000248798"/>
    </source>
</evidence>
<reference evidence="5 6" key="1">
    <citation type="submission" date="2018-06" db="EMBL/GenBank/DDBJ databases">
        <title>Complete Genome Sequence of Desulfobacter hydrogenophilus (DSM3380).</title>
        <authorList>
            <person name="Marietou A."/>
            <person name="Schreiber L."/>
            <person name="Marshall I."/>
            <person name="Jorgensen B."/>
        </authorList>
    </citation>
    <scope>NUCLEOTIDE SEQUENCE [LARGE SCALE GENOMIC DNA]</scope>
    <source>
        <strain evidence="5 6">DSM 3380</strain>
    </source>
</reference>
<evidence type="ECO:0000256" key="2">
    <source>
        <dbReference type="PROSITE-ProRule" id="PRU00169"/>
    </source>
</evidence>
<name>A0A328FIZ4_9BACT</name>
<dbReference type="PROSITE" id="PS50110">
    <property type="entry name" value="RESPONSE_REGULATORY"/>
    <property type="match status" value="1"/>
</dbReference>
<evidence type="ECO:0000313" key="7">
    <source>
        <dbReference type="Proteomes" id="UP000293902"/>
    </source>
</evidence>
<dbReference type="RefSeq" id="WP_111954752.1">
    <property type="nucleotide sequence ID" value="NZ_CP036313.1"/>
</dbReference>
<dbReference type="AlphaFoldDB" id="A0A328FIZ4"/>
<keyword evidence="1 2" id="KW-0597">Phosphoprotein</keyword>
<evidence type="ECO:0000313" key="4">
    <source>
        <dbReference type="EMBL" id="QBH11756.1"/>
    </source>
</evidence>
<dbReference type="InterPro" id="IPR001789">
    <property type="entry name" value="Sig_transdc_resp-reg_receiver"/>
</dbReference>
<dbReference type="SMART" id="SM00448">
    <property type="entry name" value="REC"/>
    <property type="match status" value="1"/>
</dbReference>
<dbReference type="Proteomes" id="UP000293902">
    <property type="component" value="Chromosome"/>
</dbReference>
<evidence type="ECO:0000313" key="5">
    <source>
        <dbReference type="EMBL" id="RAM02967.1"/>
    </source>
</evidence>
<evidence type="ECO:0000256" key="1">
    <source>
        <dbReference type="ARBA" id="ARBA00022553"/>
    </source>
</evidence>
<dbReference type="InterPro" id="IPR050595">
    <property type="entry name" value="Bact_response_regulator"/>
</dbReference>
<dbReference type="GO" id="GO:0000160">
    <property type="term" value="P:phosphorelay signal transduction system"/>
    <property type="evidence" value="ECO:0007669"/>
    <property type="project" value="InterPro"/>
</dbReference>
<feature type="domain" description="Response regulatory" evidence="3">
    <location>
        <begin position="8"/>
        <end position="125"/>
    </location>
</feature>
<dbReference type="PANTHER" id="PTHR44591:SF19">
    <property type="entry name" value="TWO-COMPONENT RESPONSE REGULATOR-RELATED"/>
    <property type="match status" value="1"/>
</dbReference>
<gene>
    <name evidence="5" type="ORF">DO021_06100</name>
    <name evidence="4" type="ORF">EYB58_01730</name>
</gene>
<organism evidence="5 6">
    <name type="scientific">Desulfobacter hydrogenophilus</name>
    <dbReference type="NCBI Taxonomy" id="2291"/>
    <lineage>
        <taxon>Bacteria</taxon>
        <taxon>Pseudomonadati</taxon>
        <taxon>Thermodesulfobacteriota</taxon>
        <taxon>Desulfobacteria</taxon>
        <taxon>Desulfobacterales</taxon>
        <taxon>Desulfobacteraceae</taxon>
        <taxon>Desulfobacter</taxon>
    </lineage>
</organism>
<proteinExistence type="predicted"/>
<dbReference type="Pfam" id="PF00072">
    <property type="entry name" value="Response_reg"/>
    <property type="match status" value="1"/>
</dbReference>
<sequence>MTKGFNHTILIVDDEEKIGKALERLIKKIGARSFYAASGFQALDFIQKIDHPLSMILSDQRMPGMEGTQFLEKARAITPETVRFLITGYADINAISDAVNRGAVHRFITKPWDNNDLLEMIKSGLQYYELVVENRNLFALAKKQNTRLYNLSQELQQKATAHKRVIVRKEKQILQLKKRLEKGVDEADYCAQIENLLEENQMFEKDRIALCYRAVMKDFFLEFKDLAARTGFFMPTENELNDKV</sequence>
<evidence type="ECO:0000259" key="3">
    <source>
        <dbReference type="PROSITE" id="PS50110"/>
    </source>
</evidence>
<keyword evidence="7" id="KW-1185">Reference proteome</keyword>
<dbReference type="Gene3D" id="3.40.50.2300">
    <property type="match status" value="1"/>
</dbReference>
<reference evidence="4 7" key="2">
    <citation type="submission" date="2019-02" db="EMBL/GenBank/DDBJ databases">
        <title>Complete genome sequence of Desulfobacter hydrogenophilus AcRS1.</title>
        <authorList>
            <person name="Marietou A."/>
            <person name="Lund M.B."/>
            <person name="Marshall I.P.G."/>
            <person name="Schreiber L."/>
            <person name="Jorgensen B."/>
        </authorList>
    </citation>
    <scope>NUCLEOTIDE SEQUENCE [LARGE SCALE GENOMIC DNA]</scope>
    <source>
        <strain evidence="4 7">AcRS1</strain>
    </source>
</reference>